<dbReference type="PROSITE" id="PS52015">
    <property type="entry name" value="TONB_CTD"/>
    <property type="match status" value="1"/>
</dbReference>
<dbReference type="Proteomes" id="UP001343492">
    <property type="component" value="Unassembled WGS sequence"/>
</dbReference>
<evidence type="ECO:0000313" key="8">
    <source>
        <dbReference type="Proteomes" id="UP001343492"/>
    </source>
</evidence>
<comment type="subcellular location">
    <subcellularLocation>
        <location evidence="1">Membrane</location>
        <topology evidence="1">Single-pass membrane protein</topology>
    </subcellularLocation>
</comment>
<dbReference type="NCBIfam" id="TIGR01352">
    <property type="entry name" value="tonB_Cterm"/>
    <property type="match status" value="1"/>
</dbReference>
<keyword evidence="8" id="KW-1185">Reference proteome</keyword>
<dbReference type="SUPFAM" id="SSF74653">
    <property type="entry name" value="TolA/TonB C-terminal domain"/>
    <property type="match status" value="1"/>
</dbReference>
<keyword evidence="3" id="KW-1133">Transmembrane helix</keyword>
<dbReference type="InterPro" id="IPR006260">
    <property type="entry name" value="TonB/TolA_C"/>
</dbReference>
<sequence>MDRIVLALAFAASASLAAPALAQDDKNAPVVLEPSSQWNVDFGDEKCRLARIFGEGDNRHILFIDQGGPKSGFGLIVVGPAFKKFRQPDRITVQFGEFAPVGKYRPMLGDTEGVGTSLIYSNMVFFEKPRSEREPASDAGLDPLPRLDVEAASSISAITMHQGKRSVVFNTGNLGEAIKVLNECSLNFVESWGLDRAAHETMTRLAKWANAEAVTRRIQDKYPMQALRKGESGIFRMRVIVEPDGSVSECEISNATITESLDSPACKEMERAEFEPALDVHGKPMRSFYLTNITYKIS</sequence>
<evidence type="ECO:0000313" key="7">
    <source>
        <dbReference type="EMBL" id="MEE1878148.1"/>
    </source>
</evidence>
<keyword evidence="2" id="KW-0812">Transmembrane</keyword>
<gene>
    <name evidence="7" type="ORF">VRS74_10690</name>
</gene>
<name>A0ABU7GGC5_9SPHN</name>
<dbReference type="RefSeq" id="WP_354145253.1">
    <property type="nucleotide sequence ID" value="NZ_JAZDQV010000010.1"/>
</dbReference>
<organism evidence="7 8">
    <name type="scientific">Altererythrobacter litoralis</name>
    <dbReference type="NCBI Taxonomy" id="3113904"/>
    <lineage>
        <taxon>Bacteria</taxon>
        <taxon>Pseudomonadati</taxon>
        <taxon>Pseudomonadota</taxon>
        <taxon>Alphaproteobacteria</taxon>
        <taxon>Sphingomonadales</taxon>
        <taxon>Erythrobacteraceae</taxon>
        <taxon>Altererythrobacter</taxon>
    </lineage>
</organism>
<dbReference type="InterPro" id="IPR037682">
    <property type="entry name" value="TonB_C"/>
</dbReference>
<evidence type="ECO:0000256" key="3">
    <source>
        <dbReference type="ARBA" id="ARBA00022989"/>
    </source>
</evidence>
<evidence type="ECO:0000256" key="1">
    <source>
        <dbReference type="ARBA" id="ARBA00004167"/>
    </source>
</evidence>
<dbReference type="Pfam" id="PF03544">
    <property type="entry name" value="TonB_C"/>
    <property type="match status" value="1"/>
</dbReference>
<accession>A0ABU7GGC5</accession>
<proteinExistence type="predicted"/>
<evidence type="ECO:0000256" key="2">
    <source>
        <dbReference type="ARBA" id="ARBA00022692"/>
    </source>
</evidence>
<reference evidence="7 8" key="1">
    <citation type="submission" date="2024-01" db="EMBL/GenBank/DDBJ databases">
        <title>The genome sequence of Erythrobacteraceae sp. strain 1XM1-14.</title>
        <authorList>
            <person name="Liu Y."/>
        </authorList>
    </citation>
    <scope>NUCLEOTIDE SEQUENCE [LARGE SCALE GENOMIC DNA]</scope>
    <source>
        <strain evidence="7 8">1XM1-14</strain>
    </source>
</reference>
<dbReference type="Gene3D" id="3.30.1150.10">
    <property type="match status" value="1"/>
</dbReference>
<protein>
    <submittedName>
        <fullName evidence="7">TonB family protein</fullName>
    </submittedName>
</protein>
<keyword evidence="5" id="KW-0732">Signal</keyword>
<feature type="chain" id="PRO_5046984692" evidence="5">
    <location>
        <begin position="23"/>
        <end position="298"/>
    </location>
</feature>
<evidence type="ECO:0000256" key="4">
    <source>
        <dbReference type="ARBA" id="ARBA00023136"/>
    </source>
</evidence>
<dbReference type="EMBL" id="JAZDQV010000010">
    <property type="protein sequence ID" value="MEE1878148.1"/>
    <property type="molecule type" value="Genomic_DNA"/>
</dbReference>
<evidence type="ECO:0000256" key="5">
    <source>
        <dbReference type="SAM" id="SignalP"/>
    </source>
</evidence>
<keyword evidence="4" id="KW-0472">Membrane</keyword>
<evidence type="ECO:0000259" key="6">
    <source>
        <dbReference type="PROSITE" id="PS52015"/>
    </source>
</evidence>
<comment type="caution">
    <text evidence="7">The sequence shown here is derived from an EMBL/GenBank/DDBJ whole genome shotgun (WGS) entry which is preliminary data.</text>
</comment>
<feature type="domain" description="TonB C-terminal" evidence="6">
    <location>
        <begin position="207"/>
        <end position="298"/>
    </location>
</feature>
<feature type="signal peptide" evidence="5">
    <location>
        <begin position="1"/>
        <end position="22"/>
    </location>
</feature>